<dbReference type="GO" id="GO:0005524">
    <property type="term" value="F:ATP binding"/>
    <property type="evidence" value="ECO:0007669"/>
    <property type="project" value="UniProtKB-UniRule"/>
</dbReference>
<evidence type="ECO:0000256" key="8">
    <source>
        <dbReference type="ARBA" id="ARBA00022840"/>
    </source>
</evidence>
<feature type="compositionally biased region" description="Polar residues" evidence="12">
    <location>
        <begin position="29"/>
        <end position="48"/>
    </location>
</feature>
<keyword evidence="7 16" id="KW-0418">Kinase</keyword>
<feature type="domain" description="AGC-kinase C-terminal" evidence="15">
    <location>
        <begin position="616"/>
        <end position="691"/>
    </location>
</feature>
<reference evidence="16 17" key="1">
    <citation type="journal article" date="2023" name="Elife">
        <title>Identification of key yeast species and microbe-microbe interactions impacting larval growth of Drosophila in the wild.</title>
        <authorList>
            <person name="Mure A."/>
            <person name="Sugiura Y."/>
            <person name="Maeda R."/>
            <person name="Honda K."/>
            <person name="Sakurai N."/>
            <person name="Takahashi Y."/>
            <person name="Watada M."/>
            <person name="Katoh T."/>
            <person name="Gotoh A."/>
            <person name="Gotoh Y."/>
            <person name="Taniguchi I."/>
            <person name="Nakamura K."/>
            <person name="Hayashi T."/>
            <person name="Katayama T."/>
            <person name="Uemura T."/>
            <person name="Hattori Y."/>
        </authorList>
    </citation>
    <scope>NUCLEOTIDE SEQUENCE [LARGE SCALE GENOMIC DNA]</scope>
    <source>
        <strain evidence="16 17">SC-9</strain>
    </source>
</reference>
<evidence type="ECO:0000313" key="16">
    <source>
        <dbReference type="EMBL" id="GMM37833.1"/>
    </source>
</evidence>
<feature type="region of interest" description="Disordered" evidence="12">
    <location>
        <begin position="1"/>
        <end position="48"/>
    </location>
</feature>
<keyword evidence="3 16" id="KW-0723">Serine/threonine-protein kinase</keyword>
<comment type="caution">
    <text evidence="16">The sequence shown here is derived from an EMBL/GenBank/DDBJ whole genome shotgun (WGS) entry which is preliminary data.</text>
</comment>
<evidence type="ECO:0000256" key="1">
    <source>
        <dbReference type="ARBA" id="ARBA00009903"/>
    </source>
</evidence>
<keyword evidence="17" id="KW-1185">Reference proteome</keyword>
<dbReference type="InterPro" id="IPR017441">
    <property type="entry name" value="Protein_kinase_ATP_BS"/>
</dbReference>
<keyword evidence="5" id="KW-0808">Transferase</keyword>
<dbReference type="Pfam" id="PF00168">
    <property type="entry name" value="C2"/>
    <property type="match status" value="2"/>
</dbReference>
<dbReference type="GeneID" id="90075808"/>
<dbReference type="PROSITE" id="PS50004">
    <property type="entry name" value="C2"/>
    <property type="match status" value="1"/>
</dbReference>
<dbReference type="FunFam" id="3.30.200.20:FF:000524">
    <property type="entry name" value="Non-specific serine/threonine protein kinase"/>
    <property type="match status" value="1"/>
</dbReference>
<dbReference type="SMART" id="SM00220">
    <property type="entry name" value="S_TKc"/>
    <property type="match status" value="1"/>
</dbReference>
<feature type="compositionally biased region" description="Low complexity" evidence="12">
    <location>
        <begin position="12"/>
        <end position="21"/>
    </location>
</feature>
<dbReference type="PROSITE" id="PS00107">
    <property type="entry name" value="PROTEIN_KINASE_ATP"/>
    <property type="match status" value="1"/>
</dbReference>
<dbReference type="Pfam" id="PF00069">
    <property type="entry name" value="Pkinase"/>
    <property type="match status" value="1"/>
</dbReference>
<evidence type="ECO:0000256" key="11">
    <source>
        <dbReference type="PROSITE-ProRule" id="PRU10141"/>
    </source>
</evidence>
<proteinExistence type="inferred from homology"/>
<evidence type="ECO:0000256" key="2">
    <source>
        <dbReference type="ARBA" id="ARBA00012513"/>
    </source>
</evidence>
<dbReference type="EC" id="2.7.11.1" evidence="2"/>
<accession>A0AAV5QSD9</accession>
<dbReference type="InterPro" id="IPR008271">
    <property type="entry name" value="Ser/Thr_kinase_AS"/>
</dbReference>
<dbReference type="PROSITE" id="PS50011">
    <property type="entry name" value="PROTEIN_KINASE_DOM"/>
    <property type="match status" value="1"/>
</dbReference>
<keyword evidence="6 11" id="KW-0547">Nucleotide-binding</keyword>
<dbReference type="RefSeq" id="XP_064854829.1">
    <property type="nucleotide sequence ID" value="XM_064998757.1"/>
</dbReference>
<comment type="catalytic activity">
    <reaction evidence="10">
        <text>L-seryl-[protein] + ATP = O-phospho-L-seryl-[protein] + ADP + H(+)</text>
        <dbReference type="Rhea" id="RHEA:17989"/>
        <dbReference type="Rhea" id="RHEA-COMP:9863"/>
        <dbReference type="Rhea" id="RHEA-COMP:11604"/>
        <dbReference type="ChEBI" id="CHEBI:15378"/>
        <dbReference type="ChEBI" id="CHEBI:29999"/>
        <dbReference type="ChEBI" id="CHEBI:30616"/>
        <dbReference type="ChEBI" id="CHEBI:83421"/>
        <dbReference type="ChEBI" id="CHEBI:456216"/>
        <dbReference type="EC" id="2.7.11.1"/>
    </reaction>
</comment>
<dbReference type="SMART" id="SM00239">
    <property type="entry name" value="C2"/>
    <property type="match status" value="1"/>
</dbReference>
<dbReference type="AlphaFoldDB" id="A0AAV5QSD9"/>
<dbReference type="FunFam" id="1.10.510.10:FF:000008">
    <property type="entry name" value="Non-specific serine/threonine protein kinase"/>
    <property type="match status" value="1"/>
</dbReference>
<gene>
    <name evidence="16" type="ORF">DASC09_051580</name>
</gene>
<dbReference type="InterPro" id="IPR000961">
    <property type="entry name" value="AGC-kinase_C"/>
</dbReference>
<dbReference type="Pfam" id="PF00433">
    <property type="entry name" value="Pkinase_C"/>
    <property type="match status" value="1"/>
</dbReference>
<dbReference type="InterPro" id="IPR017892">
    <property type="entry name" value="Pkinase_C"/>
</dbReference>
<feature type="binding site" evidence="11">
    <location>
        <position position="396"/>
    </location>
    <ligand>
        <name>ATP</name>
        <dbReference type="ChEBI" id="CHEBI:30616"/>
    </ligand>
</feature>
<evidence type="ECO:0000256" key="5">
    <source>
        <dbReference type="ARBA" id="ARBA00022679"/>
    </source>
</evidence>
<evidence type="ECO:0000256" key="6">
    <source>
        <dbReference type="ARBA" id="ARBA00022741"/>
    </source>
</evidence>
<sequence>MALSSFFSFNKNSQEANSGEGSNEENKQPIGSQPSVGDMNQSISSLNSRSGFNSKFPVSVISPPSTTAITTSNAYGQTSINGTFSTPAASNFDTTMTSPTTMMTSNNNFGNNVNPDFYLSSQLHHAQQNYQQQNQDMFYGDQHNNQQQFGFAQKTQAVAQPAPIVPTTAIKVDTEEPDIPRGVLKVTIIRAQGLNVTPTSKPYVVCTYEAAEAITTAPKENEKSNNLMVDNSQSNFFGTQPQAIRRNIQRPVYTRQSSNQFMHTSSTTIDASNPKWQHQASFDVIGASSELEICVYDGAIDAFLGKVILRPDTLSNRSHSGWYNLASNNEYDQARGKIQIEYNFNPVKKRHYGPDDFDIIKMLGKGTFGEVFQVRKKDNKRIYAMKVLDKKYIARKKEIAHTFGERNILIAAKSPFIVPLKFTFQTPRDLYFIFDYMAGGELFFHLQNERKFGEERTKFYIAELVCALEHLHDQGVIYRDLKPENILLDANGHIALCDFGLSKLNLTSEDTAKTFCGTTEYLAPEVLLDENGYNKMVDFWSLGVLIFEMCCGWSPFYADSVQQMYKNIAYGKVRFPKEALSQAGRSFVKGLLNRNPNHRLGSKGDAKELKAHSFFADIDWDLLVQKKIAPPFRPHVSSELDTSNFDPEFTQNAGSALGNKQRVVSTPLSSSLQANFNGFTYVDPSMMDTENNYVGTYKKSVYKGPGSLIPGNPNLPPDENVIEDDEEFNDIMDVDEPNIRSPDVDDYDVELV</sequence>
<evidence type="ECO:0000256" key="9">
    <source>
        <dbReference type="ARBA" id="ARBA00047899"/>
    </source>
</evidence>
<comment type="similarity">
    <text evidence="1">Belongs to the protein kinase superfamily. AGC Ser/Thr protein kinase family.</text>
</comment>
<evidence type="ECO:0000259" key="15">
    <source>
        <dbReference type="PROSITE" id="PS51285"/>
    </source>
</evidence>
<dbReference type="SUPFAM" id="SSF49562">
    <property type="entry name" value="C2 domain (Calcium/lipid-binding domain, CaLB)"/>
    <property type="match status" value="1"/>
</dbReference>
<evidence type="ECO:0000256" key="4">
    <source>
        <dbReference type="ARBA" id="ARBA00022553"/>
    </source>
</evidence>
<keyword evidence="4" id="KW-0597">Phosphoprotein</keyword>
<dbReference type="PROSITE" id="PS51285">
    <property type="entry name" value="AGC_KINASE_CTER"/>
    <property type="match status" value="1"/>
</dbReference>
<dbReference type="PROSITE" id="PS00108">
    <property type="entry name" value="PROTEIN_KINASE_ST"/>
    <property type="match status" value="1"/>
</dbReference>
<dbReference type="InterPro" id="IPR000719">
    <property type="entry name" value="Prot_kinase_dom"/>
</dbReference>
<evidence type="ECO:0000256" key="7">
    <source>
        <dbReference type="ARBA" id="ARBA00022777"/>
    </source>
</evidence>
<dbReference type="Gene3D" id="2.60.40.150">
    <property type="entry name" value="C2 domain"/>
    <property type="match status" value="1"/>
</dbReference>
<dbReference type="SMART" id="SM00133">
    <property type="entry name" value="S_TK_X"/>
    <property type="match status" value="1"/>
</dbReference>
<dbReference type="Gene3D" id="3.30.200.20">
    <property type="entry name" value="Phosphorylase Kinase, domain 1"/>
    <property type="match status" value="1"/>
</dbReference>
<feature type="compositionally biased region" description="Polar residues" evidence="12">
    <location>
        <begin position="1"/>
        <end position="11"/>
    </location>
</feature>
<dbReference type="InterPro" id="IPR000008">
    <property type="entry name" value="C2_dom"/>
</dbReference>
<evidence type="ECO:0000256" key="12">
    <source>
        <dbReference type="SAM" id="MobiDB-lite"/>
    </source>
</evidence>
<dbReference type="InterPro" id="IPR035892">
    <property type="entry name" value="C2_domain_sf"/>
</dbReference>
<dbReference type="Gene3D" id="1.10.510.10">
    <property type="entry name" value="Transferase(Phosphotransferase) domain 1"/>
    <property type="match status" value="1"/>
</dbReference>
<organism evidence="16 17">
    <name type="scientific">Saccharomycopsis crataegensis</name>
    <dbReference type="NCBI Taxonomy" id="43959"/>
    <lineage>
        <taxon>Eukaryota</taxon>
        <taxon>Fungi</taxon>
        <taxon>Dikarya</taxon>
        <taxon>Ascomycota</taxon>
        <taxon>Saccharomycotina</taxon>
        <taxon>Saccharomycetes</taxon>
        <taxon>Saccharomycopsidaceae</taxon>
        <taxon>Saccharomycopsis</taxon>
    </lineage>
</organism>
<evidence type="ECO:0000256" key="3">
    <source>
        <dbReference type="ARBA" id="ARBA00022527"/>
    </source>
</evidence>
<evidence type="ECO:0000256" key="10">
    <source>
        <dbReference type="ARBA" id="ARBA00048679"/>
    </source>
</evidence>
<evidence type="ECO:0000313" key="17">
    <source>
        <dbReference type="Proteomes" id="UP001360560"/>
    </source>
</evidence>
<evidence type="ECO:0000259" key="14">
    <source>
        <dbReference type="PROSITE" id="PS50011"/>
    </source>
</evidence>
<dbReference type="InterPro" id="IPR011009">
    <property type="entry name" value="Kinase-like_dom_sf"/>
</dbReference>
<comment type="catalytic activity">
    <reaction evidence="9">
        <text>L-threonyl-[protein] + ATP = O-phospho-L-threonyl-[protein] + ADP + H(+)</text>
        <dbReference type="Rhea" id="RHEA:46608"/>
        <dbReference type="Rhea" id="RHEA-COMP:11060"/>
        <dbReference type="Rhea" id="RHEA-COMP:11605"/>
        <dbReference type="ChEBI" id="CHEBI:15378"/>
        <dbReference type="ChEBI" id="CHEBI:30013"/>
        <dbReference type="ChEBI" id="CHEBI:30616"/>
        <dbReference type="ChEBI" id="CHEBI:61977"/>
        <dbReference type="ChEBI" id="CHEBI:456216"/>
        <dbReference type="EC" id="2.7.11.1"/>
    </reaction>
</comment>
<dbReference type="SUPFAM" id="SSF56112">
    <property type="entry name" value="Protein kinase-like (PK-like)"/>
    <property type="match status" value="1"/>
</dbReference>
<protein>
    <recommendedName>
        <fullName evidence="2">non-specific serine/threonine protein kinase</fullName>
        <ecNumber evidence="2">2.7.11.1</ecNumber>
    </recommendedName>
</protein>
<feature type="domain" description="C2" evidence="13">
    <location>
        <begin position="166"/>
        <end position="335"/>
    </location>
</feature>
<dbReference type="GO" id="GO:0004674">
    <property type="term" value="F:protein serine/threonine kinase activity"/>
    <property type="evidence" value="ECO:0007669"/>
    <property type="project" value="UniProtKB-KW"/>
</dbReference>
<name>A0AAV5QSD9_9ASCO</name>
<dbReference type="CDD" id="cd11651">
    <property type="entry name" value="YPK1_N_like"/>
    <property type="match status" value="1"/>
</dbReference>
<evidence type="ECO:0000259" key="13">
    <source>
        <dbReference type="PROSITE" id="PS50004"/>
    </source>
</evidence>
<dbReference type="Proteomes" id="UP001360560">
    <property type="component" value="Unassembled WGS sequence"/>
</dbReference>
<dbReference type="PANTHER" id="PTHR24351">
    <property type="entry name" value="RIBOSOMAL PROTEIN S6 KINASE"/>
    <property type="match status" value="1"/>
</dbReference>
<keyword evidence="8 11" id="KW-0067">ATP-binding</keyword>
<dbReference type="EMBL" id="BTFZ01000012">
    <property type="protein sequence ID" value="GMM37833.1"/>
    <property type="molecule type" value="Genomic_DNA"/>
</dbReference>
<feature type="domain" description="Protein kinase" evidence="14">
    <location>
        <begin position="357"/>
        <end position="615"/>
    </location>
</feature>